<name>A0A392RAJ4_9FABA</name>
<keyword evidence="1" id="KW-1133">Transmembrane helix</keyword>
<dbReference type="EMBL" id="LXQA010203119">
    <property type="protein sequence ID" value="MCI33279.1"/>
    <property type="molecule type" value="Genomic_DNA"/>
</dbReference>
<dbReference type="AlphaFoldDB" id="A0A392RAJ4"/>
<evidence type="ECO:0000313" key="3">
    <source>
        <dbReference type="Proteomes" id="UP000265520"/>
    </source>
</evidence>
<organism evidence="2 3">
    <name type="scientific">Trifolium medium</name>
    <dbReference type="NCBI Taxonomy" id="97028"/>
    <lineage>
        <taxon>Eukaryota</taxon>
        <taxon>Viridiplantae</taxon>
        <taxon>Streptophyta</taxon>
        <taxon>Embryophyta</taxon>
        <taxon>Tracheophyta</taxon>
        <taxon>Spermatophyta</taxon>
        <taxon>Magnoliopsida</taxon>
        <taxon>eudicotyledons</taxon>
        <taxon>Gunneridae</taxon>
        <taxon>Pentapetalae</taxon>
        <taxon>rosids</taxon>
        <taxon>fabids</taxon>
        <taxon>Fabales</taxon>
        <taxon>Fabaceae</taxon>
        <taxon>Papilionoideae</taxon>
        <taxon>50 kb inversion clade</taxon>
        <taxon>NPAAA clade</taxon>
        <taxon>Hologalegina</taxon>
        <taxon>IRL clade</taxon>
        <taxon>Trifolieae</taxon>
        <taxon>Trifolium</taxon>
    </lineage>
</organism>
<keyword evidence="1" id="KW-0472">Membrane</keyword>
<dbReference type="GO" id="GO:0016301">
    <property type="term" value="F:kinase activity"/>
    <property type="evidence" value="ECO:0007669"/>
    <property type="project" value="UniProtKB-KW"/>
</dbReference>
<feature type="transmembrane region" description="Helical" evidence="1">
    <location>
        <begin position="12"/>
        <end position="31"/>
    </location>
</feature>
<accession>A0A392RAJ4</accession>
<comment type="caution">
    <text evidence="2">The sequence shown here is derived from an EMBL/GenBank/DDBJ whole genome shotgun (WGS) entry which is preliminary data.</text>
</comment>
<keyword evidence="2" id="KW-0808">Transferase</keyword>
<keyword evidence="3" id="KW-1185">Reference proteome</keyword>
<keyword evidence="2" id="KW-0675">Receptor</keyword>
<keyword evidence="1" id="KW-0812">Transmembrane</keyword>
<dbReference type="Proteomes" id="UP000265520">
    <property type="component" value="Unassembled WGS sequence"/>
</dbReference>
<protein>
    <submittedName>
        <fullName evidence="2">Receptor-like kinase</fullName>
    </submittedName>
</protein>
<feature type="non-terminal residue" evidence="2">
    <location>
        <position position="1"/>
    </location>
</feature>
<reference evidence="2 3" key="1">
    <citation type="journal article" date="2018" name="Front. Plant Sci.">
        <title>Red Clover (Trifolium pratense) and Zigzag Clover (T. medium) - A Picture of Genomic Similarities and Differences.</title>
        <authorList>
            <person name="Dluhosova J."/>
            <person name="Istvanek J."/>
            <person name="Nedelnik J."/>
            <person name="Repkova J."/>
        </authorList>
    </citation>
    <scope>NUCLEOTIDE SEQUENCE [LARGE SCALE GENOMIC DNA]</scope>
    <source>
        <strain evidence="3">cv. 10/8</strain>
        <tissue evidence="2">Leaf</tissue>
    </source>
</reference>
<keyword evidence="2" id="KW-0418">Kinase</keyword>
<evidence type="ECO:0000256" key="1">
    <source>
        <dbReference type="SAM" id="Phobius"/>
    </source>
</evidence>
<proteinExistence type="predicted"/>
<sequence>KEAGGKTEPVSMPIYCYMGMACLIKLVYVYFDGGISLNVRPSTLKQQFVASQYSRWNCLGTQERAMPQLTDRSKLPNIVDNVIKNTMDPKHLFQV</sequence>
<evidence type="ECO:0000313" key="2">
    <source>
        <dbReference type="EMBL" id="MCI33279.1"/>
    </source>
</evidence>